<protein>
    <submittedName>
        <fullName evidence="5">50S ribosomal protein L14</fullName>
    </submittedName>
</protein>
<dbReference type="AlphaFoldDB" id="A0A5C1H8E3"/>
<organism evidence="5">
    <name type="scientific">Nephromyces sp. ex Molgula occidentalis</name>
    <dbReference type="NCBI Taxonomy" id="2544991"/>
    <lineage>
        <taxon>Eukaryota</taxon>
        <taxon>Sar</taxon>
        <taxon>Alveolata</taxon>
        <taxon>Apicomplexa</taxon>
        <taxon>Aconoidasida</taxon>
        <taxon>Nephromycida</taxon>
        <taxon>Nephromyces</taxon>
    </lineage>
</organism>
<comment type="similarity">
    <text evidence="1 4">Belongs to the universal ribosomal protein uL14 family.</text>
</comment>
<sequence length="121" mass="13609">MNKIGSYFNVADNTGVKQILCVGLLKSKKKSIKIGDFLVGIVKNTKNTKHFKKSTIVKAIVIRLKVPLKLKTGWSIKFTDNAVVLVDNNLNPLGTRVFGYVPKILKKKNYFKLISIVKDFI</sequence>
<evidence type="ECO:0000313" key="5">
    <source>
        <dbReference type="EMBL" id="QEM01890.1"/>
    </source>
</evidence>
<dbReference type="SMART" id="SM01374">
    <property type="entry name" value="Ribosomal_L14"/>
    <property type="match status" value="1"/>
</dbReference>
<dbReference type="GO" id="GO:0006412">
    <property type="term" value="P:translation"/>
    <property type="evidence" value="ECO:0007669"/>
    <property type="project" value="InterPro"/>
</dbReference>
<name>A0A5C1H8E3_9APIC</name>
<dbReference type="InterPro" id="IPR036853">
    <property type="entry name" value="Ribosomal_uL14_sf"/>
</dbReference>
<reference evidence="5" key="1">
    <citation type="journal article" date="2019" name="Genome Biol. Evol.">
        <title>Nephromyces represents a diverse and novel lineage of the Apicomplexa that has retained apicoplasts.</title>
        <authorList>
            <person name="Munoz-Gomez S.A."/>
            <person name="Durnin K."/>
            <person name="Eme L."/>
            <person name="Paight C."/>
            <person name="Lane C.E."/>
            <person name="Saffo M.B."/>
            <person name="Slamovits C.H."/>
        </authorList>
    </citation>
    <scope>NUCLEOTIDE SEQUENCE</scope>
    <source>
        <strain evidence="5">705</strain>
    </source>
</reference>
<keyword evidence="3 4" id="KW-0687">Ribonucleoprotein</keyword>
<evidence type="ECO:0000256" key="3">
    <source>
        <dbReference type="ARBA" id="ARBA00023274"/>
    </source>
</evidence>
<evidence type="ECO:0000256" key="2">
    <source>
        <dbReference type="ARBA" id="ARBA00022980"/>
    </source>
</evidence>
<dbReference type="Pfam" id="PF00238">
    <property type="entry name" value="Ribosomal_L14"/>
    <property type="match status" value="1"/>
</dbReference>
<dbReference type="InterPro" id="IPR000218">
    <property type="entry name" value="Ribosomal_uL14"/>
</dbReference>
<dbReference type="CDD" id="cd00337">
    <property type="entry name" value="Ribosomal_uL14"/>
    <property type="match status" value="1"/>
</dbReference>
<proteinExistence type="inferred from homology"/>
<dbReference type="EMBL" id="MK573210">
    <property type="protein sequence ID" value="QEM01890.1"/>
    <property type="molecule type" value="Genomic_DNA"/>
</dbReference>
<dbReference type="PANTHER" id="PTHR11761">
    <property type="entry name" value="50S/60S RIBOSOMAL PROTEIN L14/L23"/>
    <property type="match status" value="1"/>
</dbReference>
<dbReference type="HAMAP" id="MF_01367">
    <property type="entry name" value="Ribosomal_uL14"/>
    <property type="match status" value="1"/>
</dbReference>
<keyword evidence="2 4" id="KW-0689">Ribosomal protein</keyword>
<evidence type="ECO:0000256" key="1">
    <source>
        <dbReference type="ARBA" id="ARBA00010745"/>
    </source>
</evidence>
<gene>
    <name evidence="5" type="primary">rpl14</name>
</gene>
<accession>A0A5C1H8E3</accession>
<dbReference type="SUPFAM" id="SSF50193">
    <property type="entry name" value="Ribosomal protein L14"/>
    <property type="match status" value="1"/>
</dbReference>
<dbReference type="GO" id="GO:0005762">
    <property type="term" value="C:mitochondrial large ribosomal subunit"/>
    <property type="evidence" value="ECO:0007669"/>
    <property type="project" value="TreeGrafter"/>
</dbReference>
<dbReference type="GO" id="GO:0003735">
    <property type="term" value="F:structural constituent of ribosome"/>
    <property type="evidence" value="ECO:0007669"/>
    <property type="project" value="InterPro"/>
</dbReference>
<dbReference type="PANTHER" id="PTHR11761:SF3">
    <property type="entry name" value="LARGE RIBOSOMAL SUBUNIT PROTEIN UL14M"/>
    <property type="match status" value="1"/>
</dbReference>
<dbReference type="Gene3D" id="2.40.150.20">
    <property type="entry name" value="Ribosomal protein L14"/>
    <property type="match status" value="1"/>
</dbReference>
<evidence type="ECO:0000256" key="4">
    <source>
        <dbReference type="RuleBase" id="RU003949"/>
    </source>
</evidence>
<dbReference type="GO" id="GO:0070180">
    <property type="term" value="F:large ribosomal subunit rRNA binding"/>
    <property type="evidence" value="ECO:0007669"/>
    <property type="project" value="TreeGrafter"/>
</dbReference>